<sequence length="689" mass="80141">MPRRSQRIKGKVASYTDVQDEVVSDTADTDGEFQNDDGDEEERPRKRAKRSTRSKGSSNNVDYHAASSSKRRRIPEQFRGVRGKLGLLERLAKDMPLDVILEIFCYLDPGDLFRLARTTKDLRGILMSKSSEIVWRTARENVEGLPPRPEDLNEPQYAHLLYESYCHVCGHKPCDSVFWSFHMRCCKKCASDTFPRYDELDLVAGLPPKYYERFRDTLLREQLKGSWRPSEVVCHTEITARYKAEFKTLRTRTDRKEWIARKSNERLMRVEHASLCQEWLQARLDQRSSKLDNIREQRKEAILERLEEVGWREEAELSMNTVWPWDDFASHKLVRQPKKLTDYGWNSIKTELVEWLKKQKEDRLERYRRSTLERRYNLLDVEYLQAMSRHDLRDPFPGKGDIFTSEYFEGLIWDTPLDEEVTAESMKSKLLSHLPLIIDKWRPAKIEKLVQIMQKSRPGAAVSDLHLATTVFECTECSPRTLMYYPQMFYHSCCFNNPETHSSRMAEFYYFFSNPWSSKSLVLSKFGSQVAKNIVEGCSLDPTTATIQDLNNANPLIECTSCNSYGSWYSGRLFMRWPSAIGTEHRSHVLLLNSFGNETQQILASEPSCNFFLTAHCAYCHEVRVQDMSNLQEHLRLCHSDALGLDPDACIFPLSAAETQEHFYRNPAVELSRLSKMFRYSGQGSVESA</sequence>
<dbReference type="Pfam" id="PF00646">
    <property type="entry name" value="F-box"/>
    <property type="match status" value="1"/>
</dbReference>
<evidence type="ECO:0000259" key="2">
    <source>
        <dbReference type="PROSITE" id="PS50181"/>
    </source>
</evidence>
<dbReference type="OrthoDB" id="2322499at2759"/>
<feature type="region of interest" description="Disordered" evidence="1">
    <location>
        <begin position="1"/>
        <end position="75"/>
    </location>
</feature>
<dbReference type="SMART" id="SM00256">
    <property type="entry name" value="FBOX"/>
    <property type="match status" value="1"/>
</dbReference>
<dbReference type="AlphaFoldDB" id="A0A0D0CKX4"/>
<evidence type="ECO:0000313" key="3">
    <source>
        <dbReference type="EMBL" id="KIK59137.1"/>
    </source>
</evidence>
<gene>
    <name evidence="3" type="ORF">GYMLUDRAFT_44893</name>
</gene>
<dbReference type="HOGENOM" id="CLU_010790_2_2_1"/>
<protein>
    <recommendedName>
        <fullName evidence="2">F-box domain-containing protein</fullName>
    </recommendedName>
</protein>
<name>A0A0D0CKX4_9AGAR</name>
<dbReference type="InterPro" id="IPR001810">
    <property type="entry name" value="F-box_dom"/>
</dbReference>
<proteinExistence type="predicted"/>
<feature type="compositionally biased region" description="Acidic residues" evidence="1">
    <location>
        <begin position="18"/>
        <end position="41"/>
    </location>
</feature>
<feature type="compositionally biased region" description="Basic residues" evidence="1">
    <location>
        <begin position="1"/>
        <end position="10"/>
    </location>
</feature>
<accession>A0A0D0CKX4</accession>
<dbReference type="EMBL" id="KN834781">
    <property type="protein sequence ID" value="KIK59137.1"/>
    <property type="molecule type" value="Genomic_DNA"/>
</dbReference>
<dbReference type="Proteomes" id="UP000053593">
    <property type="component" value="Unassembled WGS sequence"/>
</dbReference>
<dbReference type="InterPro" id="IPR036047">
    <property type="entry name" value="F-box-like_dom_sf"/>
</dbReference>
<dbReference type="PROSITE" id="PS50181">
    <property type="entry name" value="FBOX"/>
    <property type="match status" value="1"/>
</dbReference>
<organism evidence="3 4">
    <name type="scientific">Collybiopsis luxurians FD-317 M1</name>
    <dbReference type="NCBI Taxonomy" id="944289"/>
    <lineage>
        <taxon>Eukaryota</taxon>
        <taxon>Fungi</taxon>
        <taxon>Dikarya</taxon>
        <taxon>Basidiomycota</taxon>
        <taxon>Agaricomycotina</taxon>
        <taxon>Agaricomycetes</taxon>
        <taxon>Agaricomycetidae</taxon>
        <taxon>Agaricales</taxon>
        <taxon>Marasmiineae</taxon>
        <taxon>Omphalotaceae</taxon>
        <taxon>Collybiopsis</taxon>
        <taxon>Collybiopsis luxurians</taxon>
    </lineage>
</organism>
<dbReference type="CDD" id="cd09917">
    <property type="entry name" value="F-box_SF"/>
    <property type="match status" value="1"/>
</dbReference>
<dbReference type="SUPFAM" id="SSF81383">
    <property type="entry name" value="F-box domain"/>
    <property type="match status" value="1"/>
</dbReference>
<keyword evidence="4" id="KW-1185">Reference proteome</keyword>
<feature type="domain" description="F-box" evidence="2">
    <location>
        <begin position="89"/>
        <end position="138"/>
    </location>
</feature>
<reference evidence="3 4" key="1">
    <citation type="submission" date="2014-04" db="EMBL/GenBank/DDBJ databases">
        <title>Evolutionary Origins and Diversification of the Mycorrhizal Mutualists.</title>
        <authorList>
            <consortium name="DOE Joint Genome Institute"/>
            <consortium name="Mycorrhizal Genomics Consortium"/>
            <person name="Kohler A."/>
            <person name="Kuo A."/>
            <person name="Nagy L.G."/>
            <person name="Floudas D."/>
            <person name="Copeland A."/>
            <person name="Barry K.W."/>
            <person name="Cichocki N."/>
            <person name="Veneault-Fourrey C."/>
            <person name="LaButti K."/>
            <person name="Lindquist E.A."/>
            <person name="Lipzen A."/>
            <person name="Lundell T."/>
            <person name="Morin E."/>
            <person name="Murat C."/>
            <person name="Riley R."/>
            <person name="Ohm R."/>
            <person name="Sun H."/>
            <person name="Tunlid A."/>
            <person name="Henrissat B."/>
            <person name="Grigoriev I.V."/>
            <person name="Hibbett D.S."/>
            <person name="Martin F."/>
        </authorList>
    </citation>
    <scope>NUCLEOTIDE SEQUENCE [LARGE SCALE GENOMIC DNA]</scope>
    <source>
        <strain evidence="3 4">FD-317 M1</strain>
    </source>
</reference>
<evidence type="ECO:0000313" key="4">
    <source>
        <dbReference type="Proteomes" id="UP000053593"/>
    </source>
</evidence>
<evidence type="ECO:0000256" key="1">
    <source>
        <dbReference type="SAM" id="MobiDB-lite"/>
    </source>
</evidence>